<dbReference type="AlphaFoldDB" id="A0A4T0RXH4"/>
<dbReference type="Proteomes" id="UP000305362">
    <property type="component" value="Unassembled WGS sequence"/>
</dbReference>
<accession>A0A4T0RXH4</accession>
<evidence type="ECO:0000259" key="8">
    <source>
        <dbReference type="PROSITE" id="PS50102"/>
    </source>
</evidence>
<evidence type="ECO:0000256" key="7">
    <source>
        <dbReference type="SAM" id="MobiDB-lite"/>
    </source>
</evidence>
<comment type="similarity">
    <text evidence="1">Belongs to the HTATSF1 family.</text>
</comment>
<keyword evidence="5" id="KW-0508">mRNA splicing</keyword>
<dbReference type="InterPro" id="IPR000504">
    <property type="entry name" value="RRM_dom"/>
</dbReference>
<dbReference type="PANTHER" id="PTHR15608:SF0">
    <property type="entry name" value="HIV TAT-SPECIFIC FACTOR 1"/>
    <property type="match status" value="1"/>
</dbReference>
<protein>
    <recommendedName>
        <fullName evidence="8">RRM domain-containing protein</fullName>
    </recommendedName>
</protein>
<dbReference type="GO" id="GO:0005684">
    <property type="term" value="C:U2-type spliceosomal complex"/>
    <property type="evidence" value="ECO:0007669"/>
    <property type="project" value="TreeGrafter"/>
</dbReference>
<evidence type="ECO:0000313" key="9">
    <source>
        <dbReference type="EMBL" id="TIB81804.1"/>
    </source>
</evidence>
<evidence type="ECO:0000313" key="11">
    <source>
        <dbReference type="EMBL" id="TIC68524.1"/>
    </source>
</evidence>
<evidence type="ECO:0000256" key="2">
    <source>
        <dbReference type="ARBA" id="ARBA00022664"/>
    </source>
</evidence>
<dbReference type="InterPro" id="IPR034393">
    <property type="entry name" value="TatSF1-like"/>
</dbReference>
<dbReference type="EMBL" id="SPRV01000003">
    <property type="protein sequence ID" value="TIC71574.1"/>
    <property type="molecule type" value="Genomic_DNA"/>
</dbReference>
<reference evidence="14 15" key="1">
    <citation type="submission" date="2019-03" db="EMBL/GenBank/DDBJ databases">
        <title>Sequencing 25 genomes of Wallemia mellicola.</title>
        <authorList>
            <person name="Gostincar C."/>
        </authorList>
    </citation>
    <scope>NUCLEOTIDE SEQUENCE [LARGE SCALE GENOMIC DNA]</scope>
    <source>
        <strain evidence="10 15">EXF-1262</strain>
        <strain evidence="12 16">EXF-1274</strain>
        <strain evidence="13 14">EXF-1277</strain>
        <strain evidence="9 17">EXF-6152</strain>
        <strain evidence="11 18">EXF-757</strain>
    </source>
</reference>
<dbReference type="InterPro" id="IPR012677">
    <property type="entry name" value="Nucleotide-bd_a/b_plait_sf"/>
</dbReference>
<dbReference type="Proteomes" id="UP000310708">
    <property type="component" value="Unassembled WGS sequence"/>
</dbReference>
<evidence type="ECO:0000256" key="5">
    <source>
        <dbReference type="ARBA" id="ARBA00023187"/>
    </source>
</evidence>
<dbReference type="CDD" id="cd12281">
    <property type="entry name" value="RRM1_TatSF1_like"/>
    <property type="match status" value="1"/>
</dbReference>
<evidence type="ECO:0000313" key="15">
    <source>
        <dbReference type="Proteomes" id="UP000307169"/>
    </source>
</evidence>
<feature type="compositionally biased region" description="Basic and acidic residues" evidence="7">
    <location>
        <begin position="1"/>
        <end position="20"/>
    </location>
</feature>
<proteinExistence type="inferred from homology"/>
<dbReference type="PANTHER" id="PTHR15608">
    <property type="entry name" value="SPLICING FACTOR U2AF-ASSOCIATED PROTEIN 2"/>
    <property type="match status" value="1"/>
</dbReference>
<evidence type="ECO:0000313" key="16">
    <source>
        <dbReference type="Proteomes" id="UP000309601"/>
    </source>
</evidence>
<sequence length="369" mass="41849">MDDPTKDFANDPRVSFDKSKQNWVLEDDNGNELEWDSRSRRFISLVGIDEMKAQQATYSIQGVDESKTPADVIARRQEKKRKDYTSNNTNTENKKQKGPPPKTAVFVTGLPPDVSIDEIAEVFGKCGVLLPNDEGGPKVKLYRDDQGNFKGEALVVYYKEASVSLAIQLLDDTELRYGDGSSIRVSVADFKADTANEQTKQSKHKPLTEDEKRKKQSKFRKLDEKLNDWDSEDESGLADKLPSKVTSRVVVLKHMFSLDELKEDPTLLLDLKEDVREDAEQIGQVTNVVLYDAEPEGVMTVKFSDHIAAQACVLKYEGRFFGGRRVVSYLYDGKESFKSSQTANKYAETTDQDEEQRLNEFGKWLEKDD</sequence>
<gene>
    <name evidence="11" type="ORF">E3Q01_00894</name>
    <name evidence="12" type="ORF">E3Q02_00305</name>
    <name evidence="13" type="ORF">E3Q03_00543</name>
    <name evidence="10" type="ORF">E3Q17_00795</name>
    <name evidence="9" type="ORF">E3Q22_00734</name>
</gene>
<dbReference type="Proteomes" id="UP000310685">
    <property type="component" value="Unassembled WGS sequence"/>
</dbReference>
<dbReference type="InterPro" id="IPR035979">
    <property type="entry name" value="RBD_domain_sf"/>
</dbReference>
<evidence type="ECO:0000313" key="17">
    <source>
        <dbReference type="Proteomes" id="UP000310685"/>
    </source>
</evidence>
<keyword evidence="2" id="KW-0507">mRNA processing</keyword>
<dbReference type="GO" id="GO:0003723">
    <property type="term" value="F:RNA binding"/>
    <property type="evidence" value="ECO:0007669"/>
    <property type="project" value="UniProtKB-UniRule"/>
</dbReference>
<organism evidence="10 15">
    <name type="scientific">Wallemia mellicola</name>
    <dbReference type="NCBI Taxonomy" id="1708541"/>
    <lineage>
        <taxon>Eukaryota</taxon>
        <taxon>Fungi</taxon>
        <taxon>Dikarya</taxon>
        <taxon>Basidiomycota</taxon>
        <taxon>Wallemiomycotina</taxon>
        <taxon>Wallemiomycetes</taxon>
        <taxon>Wallemiales</taxon>
        <taxon>Wallemiaceae</taxon>
        <taxon>Wallemia</taxon>
    </lineage>
</organism>
<dbReference type="SUPFAM" id="SSF54928">
    <property type="entry name" value="RNA-binding domain, RBD"/>
    <property type="match status" value="1"/>
</dbReference>
<dbReference type="OrthoDB" id="10258585at2759"/>
<evidence type="ECO:0000256" key="6">
    <source>
        <dbReference type="PROSITE-ProRule" id="PRU00176"/>
    </source>
</evidence>
<dbReference type="Proteomes" id="UP000309601">
    <property type="component" value="Unassembled WGS sequence"/>
</dbReference>
<evidence type="ECO:0000313" key="14">
    <source>
        <dbReference type="Proteomes" id="UP000305362"/>
    </source>
</evidence>
<name>A0A4T0RXH4_9BASI</name>
<keyword evidence="4 6" id="KW-0694">RNA-binding</keyword>
<dbReference type="EMBL" id="SPRH01000006">
    <property type="protein sequence ID" value="TIC03524.1"/>
    <property type="molecule type" value="Genomic_DNA"/>
</dbReference>
<feature type="compositionally biased region" description="Basic and acidic residues" evidence="7">
    <location>
        <begin position="355"/>
        <end position="369"/>
    </location>
</feature>
<dbReference type="CDD" id="cd12285">
    <property type="entry name" value="RRM3_RBM39_like"/>
    <property type="match status" value="1"/>
</dbReference>
<feature type="region of interest" description="Disordered" evidence="7">
    <location>
        <begin position="341"/>
        <end position="369"/>
    </location>
</feature>
<evidence type="ECO:0000313" key="10">
    <source>
        <dbReference type="EMBL" id="TIC03524.1"/>
    </source>
</evidence>
<dbReference type="EMBL" id="SPRC01000005">
    <property type="protein sequence ID" value="TIB81804.1"/>
    <property type="molecule type" value="Genomic_DNA"/>
</dbReference>
<dbReference type="SMART" id="SM00360">
    <property type="entry name" value="RRM"/>
    <property type="match status" value="2"/>
</dbReference>
<evidence type="ECO:0000313" key="12">
    <source>
        <dbReference type="EMBL" id="TIC71043.1"/>
    </source>
</evidence>
<dbReference type="Pfam" id="PF00076">
    <property type="entry name" value="RRM_1"/>
    <property type="match status" value="1"/>
</dbReference>
<feature type="compositionally biased region" description="Basic and acidic residues" evidence="7">
    <location>
        <begin position="64"/>
        <end position="84"/>
    </location>
</feature>
<dbReference type="InterPro" id="IPR034392">
    <property type="entry name" value="TatSF1-like_RRM1"/>
</dbReference>
<feature type="region of interest" description="Disordered" evidence="7">
    <location>
        <begin position="1"/>
        <end position="22"/>
    </location>
</feature>
<dbReference type="GO" id="GO:0005686">
    <property type="term" value="C:U2 snRNP"/>
    <property type="evidence" value="ECO:0007669"/>
    <property type="project" value="TreeGrafter"/>
</dbReference>
<evidence type="ECO:0000313" key="13">
    <source>
        <dbReference type="EMBL" id="TIC71574.1"/>
    </source>
</evidence>
<dbReference type="Gene3D" id="3.30.70.330">
    <property type="match status" value="2"/>
</dbReference>
<feature type="region of interest" description="Disordered" evidence="7">
    <location>
        <begin position="194"/>
        <end position="218"/>
    </location>
</feature>
<dbReference type="EMBL" id="SPRW01000002">
    <property type="protein sequence ID" value="TIC71043.1"/>
    <property type="molecule type" value="Genomic_DNA"/>
</dbReference>
<evidence type="ECO:0000256" key="4">
    <source>
        <dbReference type="ARBA" id="ARBA00022884"/>
    </source>
</evidence>
<evidence type="ECO:0000256" key="3">
    <source>
        <dbReference type="ARBA" id="ARBA00022737"/>
    </source>
</evidence>
<feature type="domain" description="RRM" evidence="8">
    <location>
        <begin position="103"/>
        <end position="190"/>
    </location>
</feature>
<comment type="caution">
    <text evidence="10">The sequence shown here is derived from an EMBL/GenBank/DDBJ whole genome shotgun (WGS) entry which is preliminary data.</text>
</comment>
<feature type="region of interest" description="Disordered" evidence="7">
    <location>
        <begin position="59"/>
        <end position="102"/>
    </location>
</feature>
<evidence type="ECO:0000313" key="18">
    <source>
        <dbReference type="Proteomes" id="UP000310708"/>
    </source>
</evidence>
<dbReference type="GO" id="GO:0000398">
    <property type="term" value="P:mRNA splicing, via spliceosome"/>
    <property type="evidence" value="ECO:0007669"/>
    <property type="project" value="InterPro"/>
</dbReference>
<dbReference type="FunFam" id="3.30.70.330:FF:000105">
    <property type="entry name" value="HIV Tat-specific factor 1 homolog"/>
    <property type="match status" value="1"/>
</dbReference>
<dbReference type="Proteomes" id="UP000307169">
    <property type="component" value="Unassembled WGS sequence"/>
</dbReference>
<dbReference type="PROSITE" id="PS50102">
    <property type="entry name" value="RRM"/>
    <property type="match status" value="1"/>
</dbReference>
<keyword evidence="3" id="KW-0677">Repeat</keyword>
<evidence type="ECO:0000256" key="1">
    <source>
        <dbReference type="ARBA" id="ARBA00007747"/>
    </source>
</evidence>
<dbReference type="EMBL" id="SPRX01000007">
    <property type="protein sequence ID" value="TIC68524.1"/>
    <property type="molecule type" value="Genomic_DNA"/>
</dbReference>